<evidence type="ECO:0008006" key="3">
    <source>
        <dbReference type="Google" id="ProtNLM"/>
    </source>
</evidence>
<organism evidence="1 2">
    <name type="scientific">Mariniflexile gromovii</name>
    <dbReference type="NCBI Taxonomy" id="362523"/>
    <lineage>
        <taxon>Bacteria</taxon>
        <taxon>Pseudomonadati</taxon>
        <taxon>Bacteroidota</taxon>
        <taxon>Flavobacteriia</taxon>
        <taxon>Flavobacteriales</taxon>
        <taxon>Flavobacteriaceae</taxon>
        <taxon>Mariniflexile</taxon>
    </lineage>
</organism>
<reference evidence="1 2" key="1">
    <citation type="submission" date="2021-04" db="EMBL/GenBank/DDBJ databases">
        <title>Mariniflexile gromovii gen. nov., sp. nov., a gliding bacterium isolated from the sea urchin Strongylocentrotus intermedius.</title>
        <authorList>
            <person name="Ko S."/>
            <person name="Le V."/>
            <person name="Ahn C.-Y."/>
            <person name="Oh H.-M."/>
        </authorList>
    </citation>
    <scope>NUCLEOTIDE SEQUENCE [LARGE SCALE GENOMIC DNA]</scope>
    <source>
        <strain evidence="1 2">KCTC 12570</strain>
    </source>
</reference>
<proteinExistence type="predicted"/>
<dbReference type="RefSeq" id="WP_209652376.1">
    <property type="nucleotide sequence ID" value="NZ_JAGJCB010000002.1"/>
</dbReference>
<dbReference type="EMBL" id="JAGJCB010000002">
    <property type="protein sequence ID" value="MBP0902690.1"/>
    <property type="molecule type" value="Genomic_DNA"/>
</dbReference>
<name>A0ABS4BQ27_9FLAO</name>
<comment type="caution">
    <text evidence="1">The sequence shown here is derived from an EMBL/GenBank/DDBJ whole genome shotgun (WGS) entry which is preliminary data.</text>
</comment>
<accession>A0ABS4BQ27</accession>
<evidence type="ECO:0000313" key="2">
    <source>
        <dbReference type="Proteomes" id="UP000670776"/>
    </source>
</evidence>
<gene>
    <name evidence="1" type="ORF">J8H85_02515</name>
</gene>
<protein>
    <recommendedName>
        <fullName evidence="3">Prophage protein DUF1660</fullName>
    </recommendedName>
</protein>
<evidence type="ECO:0000313" key="1">
    <source>
        <dbReference type="EMBL" id="MBP0902690.1"/>
    </source>
</evidence>
<dbReference type="Proteomes" id="UP000670776">
    <property type="component" value="Unassembled WGS sequence"/>
</dbReference>
<keyword evidence="2" id="KW-1185">Reference proteome</keyword>
<sequence>MKKIPCLVFGHDFKVTRNVTYHVKEYACKTCNKQLTTNSSGHLTELTPQFKEINDVLERIHKKRISKNNRKKIKSDLLVFSH</sequence>